<name>A0A2N9HM61_FAGSY</name>
<dbReference type="AlphaFoldDB" id="A0A2N9HM61"/>
<dbReference type="InterPro" id="IPR012337">
    <property type="entry name" value="RNaseH-like_sf"/>
</dbReference>
<evidence type="ECO:0000313" key="5">
    <source>
        <dbReference type="EMBL" id="SPD12833.1"/>
    </source>
</evidence>
<dbReference type="InterPro" id="IPR036397">
    <property type="entry name" value="RNaseH_sf"/>
</dbReference>
<keyword evidence="2" id="KW-0378">Hydrolase</keyword>
<evidence type="ECO:0000256" key="1">
    <source>
        <dbReference type="ARBA" id="ARBA00022723"/>
    </source>
</evidence>
<dbReference type="InterPro" id="IPR043502">
    <property type="entry name" value="DNA/RNA_pol_sf"/>
</dbReference>
<dbReference type="GO" id="GO:0015074">
    <property type="term" value="P:DNA integration"/>
    <property type="evidence" value="ECO:0007669"/>
    <property type="project" value="InterPro"/>
</dbReference>
<dbReference type="SUPFAM" id="SSF56672">
    <property type="entry name" value="DNA/RNA polymerases"/>
    <property type="match status" value="1"/>
</dbReference>
<dbReference type="InterPro" id="IPR039537">
    <property type="entry name" value="Retrotran_Ty1/copia-like"/>
</dbReference>
<accession>A0A2N9HM61</accession>
<reference evidence="5" key="1">
    <citation type="submission" date="2018-02" db="EMBL/GenBank/DDBJ databases">
        <authorList>
            <person name="Cohen D.B."/>
            <person name="Kent A.D."/>
        </authorList>
    </citation>
    <scope>NUCLEOTIDE SEQUENCE</scope>
</reference>
<dbReference type="InterPro" id="IPR013103">
    <property type="entry name" value="RVT_2"/>
</dbReference>
<feature type="region of interest" description="Disordered" evidence="3">
    <location>
        <begin position="470"/>
        <end position="504"/>
    </location>
</feature>
<dbReference type="GO" id="GO:0016787">
    <property type="term" value="F:hydrolase activity"/>
    <property type="evidence" value="ECO:0007669"/>
    <property type="project" value="UniProtKB-KW"/>
</dbReference>
<evidence type="ECO:0000256" key="3">
    <source>
        <dbReference type="SAM" id="MobiDB-lite"/>
    </source>
</evidence>
<gene>
    <name evidence="5" type="ORF">FSB_LOCUS40715</name>
</gene>
<dbReference type="Pfam" id="PF00665">
    <property type="entry name" value="rve"/>
    <property type="match status" value="1"/>
</dbReference>
<proteinExistence type="predicted"/>
<dbReference type="Gene3D" id="3.30.420.10">
    <property type="entry name" value="Ribonuclease H-like superfamily/Ribonuclease H"/>
    <property type="match status" value="1"/>
</dbReference>
<sequence>MASKNVVADLNRGEKLDGKNYDIWHHKIQYLLDELEVLETLTNSMEEPEQGNSAQNRRDLEAYQSWRKKDHCACFTMLSSMHNNLIGEFESCGTAQDMWISLKAKSGGTTVVIRSLFDSWEQMKLNMTHNESSQTLKDLSRYLELEAEHRLAQGHSSAFFAKHGQRQAFKAKRKNYEKAPQQDTGATDHVARDRVGFVEYREVPIGSRSMRMGNELGHIGQDRMNRLAREGLLGPLAKVNLPTCEHCLARKSTRKPFGKGIRATVPLELIHSDVCGPMNVRVRHGASYFITFIDDFTRYDHVYLVSHKSEALDCFRRFMNLVENQMERTIKTLRTDRRREYLSEQFRELCENKGIHRQLTIPETSQQNGVAERGNRTLQDMVRSMMAQANLPISFWGDALMAAAYILNRVPSKSVPSTPYELLSDKKLDLNGGVTEIVSRDVEFIENDFPSRRDVGQSLELYEMVESWDDISTTNPGDSGREITPSRSDPQPQEDDSQSPQLRRNLLPGRKLIGNKWVLKIKRKADDSIDKYKARLVAKSYTQREGVDYKETFSPVVRFASIHLILAMVASLDLEFYQMDVKTAFLNGELDEEIFMDQPIGFVVKGQEHKVCRLNRSLYWLKQSSRQWYKRFHQKVISNGFLMIEEDHCVYVKRFEGSFIILSLYADDILLTGNNKEFIKTIKEWLSSTFEMKDMGEASFVLGIKILRDRSRKLLGLSQETYIRKVLERFHMQDCKPIDTPVGKGDSLIGFVSRFQSNPGPAHWKVVKRILRYLCGIADYMLCYQGRDLRLRGYSDAYWVGDLDERKSTSGYTFLLGGEAITWCSKKQSCVALSTMESEYVACSAAVQEPGEAGCEFSQMLKESGLIKNSSQALGATGLRSVRWKYQDAFMTYAPLRMEEKSTATCDHTTCARNYHQIGRLNDYFFGMLPIAMDYLALRDMTERSVEPKLSGIRAKGRQFDNTSQSNACVRNSCRLWESRA</sequence>
<dbReference type="GO" id="GO:0003676">
    <property type="term" value="F:nucleic acid binding"/>
    <property type="evidence" value="ECO:0007669"/>
    <property type="project" value="InterPro"/>
</dbReference>
<protein>
    <recommendedName>
        <fullName evidence="4">Integrase catalytic domain-containing protein</fullName>
    </recommendedName>
</protein>
<keyword evidence="1" id="KW-0479">Metal-binding</keyword>
<evidence type="ECO:0000259" key="4">
    <source>
        <dbReference type="PROSITE" id="PS50994"/>
    </source>
</evidence>
<dbReference type="EMBL" id="OIVN01003669">
    <property type="protein sequence ID" value="SPD12833.1"/>
    <property type="molecule type" value="Genomic_DNA"/>
</dbReference>
<dbReference type="InterPro" id="IPR001584">
    <property type="entry name" value="Integrase_cat-core"/>
</dbReference>
<dbReference type="GO" id="GO:0046872">
    <property type="term" value="F:metal ion binding"/>
    <property type="evidence" value="ECO:0007669"/>
    <property type="project" value="UniProtKB-KW"/>
</dbReference>
<dbReference type="PROSITE" id="PS50994">
    <property type="entry name" value="INTEGRASE"/>
    <property type="match status" value="1"/>
</dbReference>
<dbReference type="PANTHER" id="PTHR42648:SF27">
    <property type="entry name" value="RNA-DIRECTED DNA POLYMERASE"/>
    <property type="match status" value="1"/>
</dbReference>
<dbReference type="Pfam" id="PF14223">
    <property type="entry name" value="Retrotran_gag_2"/>
    <property type="match status" value="1"/>
</dbReference>
<dbReference type="PANTHER" id="PTHR42648">
    <property type="entry name" value="TRANSPOSASE, PUTATIVE-RELATED"/>
    <property type="match status" value="1"/>
</dbReference>
<dbReference type="Pfam" id="PF07727">
    <property type="entry name" value="RVT_2"/>
    <property type="match status" value="1"/>
</dbReference>
<dbReference type="CDD" id="cd09272">
    <property type="entry name" value="RNase_HI_RT_Ty1"/>
    <property type="match status" value="1"/>
</dbReference>
<feature type="domain" description="Integrase catalytic" evidence="4">
    <location>
        <begin position="262"/>
        <end position="427"/>
    </location>
</feature>
<dbReference type="SUPFAM" id="SSF53098">
    <property type="entry name" value="Ribonuclease H-like"/>
    <property type="match status" value="1"/>
</dbReference>
<organism evidence="5">
    <name type="scientific">Fagus sylvatica</name>
    <name type="common">Beechnut</name>
    <dbReference type="NCBI Taxonomy" id="28930"/>
    <lineage>
        <taxon>Eukaryota</taxon>
        <taxon>Viridiplantae</taxon>
        <taxon>Streptophyta</taxon>
        <taxon>Embryophyta</taxon>
        <taxon>Tracheophyta</taxon>
        <taxon>Spermatophyta</taxon>
        <taxon>Magnoliopsida</taxon>
        <taxon>eudicotyledons</taxon>
        <taxon>Gunneridae</taxon>
        <taxon>Pentapetalae</taxon>
        <taxon>rosids</taxon>
        <taxon>fabids</taxon>
        <taxon>Fagales</taxon>
        <taxon>Fagaceae</taxon>
        <taxon>Fagus</taxon>
    </lineage>
</organism>
<evidence type="ECO:0000256" key="2">
    <source>
        <dbReference type="ARBA" id="ARBA00022801"/>
    </source>
</evidence>